<evidence type="ECO:0000313" key="3">
    <source>
        <dbReference type="Proteomes" id="UP000235616"/>
    </source>
</evidence>
<organism evidence="2 3">
    <name type="scientific">Trinickia dabaoshanensis</name>
    <dbReference type="NCBI Taxonomy" id="564714"/>
    <lineage>
        <taxon>Bacteria</taxon>
        <taxon>Pseudomonadati</taxon>
        <taxon>Pseudomonadota</taxon>
        <taxon>Betaproteobacteria</taxon>
        <taxon>Burkholderiales</taxon>
        <taxon>Burkholderiaceae</taxon>
        <taxon>Trinickia</taxon>
    </lineage>
</organism>
<dbReference type="Pfam" id="PF02321">
    <property type="entry name" value="OEP"/>
    <property type="match status" value="1"/>
</dbReference>
<dbReference type="OrthoDB" id="9791261at2"/>
<protein>
    <recommendedName>
        <fullName evidence="4">TolC family protein</fullName>
    </recommendedName>
</protein>
<gene>
    <name evidence="2" type="ORF">C0Z18_06960</name>
</gene>
<evidence type="ECO:0000313" key="2">
    <source>
        <dbReference type="EMBL" id="PMS21597.1"/>
    </source>
</evidence>
<dbReference type="RefSeq" id="WP_102644663.1">
    <property type="nucleotide sequence ID" value="NZ_PNYA01000005.1"/>
</dbReference>
<keyword evidence="3" id="KW-1185">Reference proteome</keyword>
<dbReference type="EMBL" id="PNYA01000005">
    <property type="protein sequence ID" value="PMS21597.1"/>
    <property type="molecule type" value="Genomic_DNA"/>
</dbReference>
<dbReference type="GO" id="GO:0015562">
    <property type="term" value="F:efflux transmembrane transporter activity"/>
    <property type="evidence" value="ECO:0007669"/>
    <property type="project" value="InterPro"/>
</dbReference>
<name>A0A2N7VWR8_9BURK</name>
<dbReference type="Gene3D" id="1.20.1600.10">
    <property type="entry name" value="Outer membrane efflux proteins (OEP)"/>
    <property type="match status" value="1"/>
</dbReference>
<comment type="similarity">
    <text evidence="1">Belongs to the outer membrane factor (OMF) (TC 1.B.17) family.</text>
</comment>
<accession>A0A2N7VWR8</accession>
<dbReference type="AlphaFoldDB" id="A0A2N7VWR8"/>
<evidence type="ECO:0000256" key="1">
    <source>
        <dbReference type="ARBA" id="ARBA00007613"/>
    </source>
</evidence>
<dbReference type="InterPro" id="IPR010131">
    <property type="entry name" value="MdtP/NodT-like"/>
</dbReference>
<dbReference type="PANTHER" id="PTHR30203">
    <property type="entry name" value="OUTER MEMBRANE CATION EFFLUX PROTEIN"/>
    <property type="match status" value="1"/>
</dbReference>
<dbReference type="SUPFAM" id="SSF56954">
    <property type="entry name" value="Outer membrane efflux proteins (OEP)"/>
    <property type="match status" value="1"/>
</dbReference>
<dbReference type="InterPro" id="IPR003423">
    <property type="entry name" value="OMP_efflux"/>
</dbReference>
<dbReference type="PANTHER" id="PTHR30203:SF24">
    <property type="entry name" value="BLR4935 PROTEIN"/>
    <property type="match status" value="1"/>
</dbReference>
<comment type="caution">
    <text evidence="2">The sequence shown here is derived from an EMBL/GenBank/DDBJ whole genome shotgun (WGS) entry which is preliminary data.</text>
</comment>
<dbReference type="Proteomes" id="UP000235616">
    <property type="component" value="Unassembled WGS sequence"/>
</dbReference>
<sequence length="457" mass="48419">MTNGFLSALGLTACALLIGGCAAYHPLPLSEHAHLANRIGDIRHTLPPAAPGANPVSIDVGQPLSVDQVGLLAILNDPELLTERAESDLARADVTQSATLPNPSVSLSYAALLGGPGTTGAFTASLAQDIASLVSYRSRVSAAKAHASEVNANLLWNEWQVAQKARLLAVDLYWGERSIQSSEATFRSLSKEAADVRRAVDAGSLSLTELGPILASQASAERALASMRLDQLKNWQDLDALLGMKPGIRFAIAAPQVPAAPTDLDALISSVPARRPDLVALQLGYRSSDESVRAAILGQFPAFVLGGTYGSDTSDVRSAGPTATFDLPIFNRNQGEVAKTRATRRLLHAQYQARLDDTVSSILALDARSRRMAADLVQAQLGAATAESQAQAARSAYAQSNLDQRSLMDYETTASDRRLEVFGLERGLDEARIALALELGLGLPQTRIDPLASRGNE</sequence>
<reference evidence="2 3" key="1">
    <citation type="submission" date="2018-01" db="EMBL/GenBank/DDBJ databases">
        <title>Whole genome analyses suggest that Burkholderia sensu lato contains two further novel genera in the rhizoxinica-symbiotica group Mycetohabitans gen. nov., and Trinickia gen. nov.: implications for the evolution of diazotrophy and nodulation in the Burkholderiaceae.</title>
        <authorList>
            <person name="Estrada-de los Santos P."/>
            <person name="Palmer M."/>
            <person name="Chavez-Ramirez B."/>
            <person name="Beukes C."/>
            <person name="Steenkamp E.T."/>
            <person name="Hirsch A.M."/>
            <person name="Manyaka P."/>
            <person name="Maluk M."/>
            <person name="Lafos M."/>
            <person name="Crook M."/>
            <person name="Gross E."/>
            <person name="Simon M.F."/>
            <person name="Bueno dos Reis Junior F."/>
            <person name="Poole P.S."/>
            <person name="Venter S.N."/>
            <person name="James E.K."/>
        </authorList>
    </citation>
    <scope>NUCLEOTIDE SEQUENCE [LARGE SCALE GENOMIC DNA]</scope>
    <source>
        <strain evidence="2 3">GIMN1.004</strain>
    </source>
</reference>
<evidence type="ECO:0008006" key="4">
    <source>
        <dbReference type="Google" id="ProtNLM"/>
    </source>
</evidence>
<proteinExistence type="inferred from homology"/>